<evidence type="ECO:0000256" key="2">
    <source>
        <dbReference type="ARBA" id="ARBA00004370"/>
    </source>
</evidence>
<keyword evidence="16" id="KW-1185">Reference proteome</keyword>
<evidence type="ECO:0000256" key="6">
    <source>
        <dbReference type="ARBA" id="ARBA00022723"/>
    </source>
</evidence>
<dbReference type="PANTHER" id="PTHR46206">
    <property type="entry name" value="CYTOCHROME P450"/>
    <property type="match status" value="1"/>
</dbReference>
<comment type="cofactor">
    <cofactor evidence="1 12">
        <name>heme</name>
        <dbReference type="ChEBI" id="CHEBI:30413"/>
    </cofactor>
</comment>
<dbReference type="PROSITE" id="PS00086">
    <property type="entry name" value="CYTOCHROME_P450"/>
    <property type="match status" value="1"/>
</dbReference>
<evidence type="ECO:0000256" key="4">
    <source>
        <dbReference type="ARBA" id="ARBA00022617"/>
    </source>
</evidence>
<keyword evidence="10 13" id="KW-0503">Monooxygenase</keyword>
<dbReference type="InterPro" id="IPR002401">
    <property type="entry name" value="Cyt_P450_E_grp-I"/>
</dbReference>
<dbReference type="Pfam" id="PF00067">
    <property type="entry name" value="p450"/>
    <property type="match status" value="2"/>
</dbReference>
<evidence type="ECO:0000256" key="14">
    <source>
        <dbReference type="SAM" id="Phobius"/>
    </source>
</evidence>
<keyword evidence="9 12" id="KW-0408">Iron</keyword>
<reference evidence="15" key="1">
    <citation type="submission" date="2021-07" db="EMBL/GenBank/DDBJ databases">
        <authorList>
            <person name="Branca A.L. A."/>
        </authorList>
    </citation>
    <scope>NUCLEOTIDE SEQUENCE</scope>
</reference>
<dbReference type="GO" id="GO:0016020">
    <property type="term" value="C:membrane"/>
    <property type="evidence" value="ECO:0007669"/>
    <property type="project" value="UniProtKB-SubCell"/>
</dbReference>
<evidence type="ECO:0000256" key="10">
    <source>
        <dbReference type="ARBA" id="ARBA00023033"/>
    </source>
</evidence>
<comment type="similarity">
    <text evidence="3 13">Belongs to the cytochrome P450 family.</text>
</comment>
<evidence type="ECO:0000256" key="1">
    <source>
        <dbReference type="ARBA" id="ARBA00001971"/>
    </source>
</evidence>
<evidence type="ECO:0000256" key="12">
    <source>
        <dbReference type="PIRSR" id="PIRSR602401-1"/>
    </source>
</evidence>
<dbReference type="GO" id="GO:0020037">
    <property type="term" value="F:heme binding"/>
    <property type="evidence" value="ECO:0007669"/>
    <property type="project" value="InterPro"/>
</dbReference>
<evidence type="ECO:0000256" key="11">
    <source>
        <dbReference type="ARBA" id="ARBA00023136"/>
    </source>
</evidence>
<dbReference type="InterPro" id="IPR017972">
    <property type="entry name" value="Cyt_P450_CS"/>
</dbReference>
<dbReference type="OrthoDB" id="1844152at2759"/>
<sequence>MAFLYNPNWIEVESWVSAIVLCIFVPSILCFVVAVALVFTSCLMANNQVPFPARKDYFSILFQQYKFVVDGPTIIKKGYEQFANGLFEIPRTFRFGQVILCQPELIEELRNKPSTLVSPEPWIDQLLQVSHVMPGYFPKGMGWPKIAKTTPGLIRATVYKHLHRYMPAMNQAIISQLQTLDFQNGECNVGCFDLAYSIVARSGSFAIVGSRLSRNEEYLKAVKDHILGMIVTTRVQFLVPDCVKPYIGGLIGRLATLGTNWDMHASRKIMLKHFDARAAEYHAEIFSGNGPSETNLDESENPVEIFQWLYESSVLRERWTYSEVIGEMLLLQFAFIYTTSYGLYGALAELARRPEYIAPLREEIDRIFSEMGPTVPACDGMILMDSFLKECQRLHPPSARTSICDHPWESCMANAIMWILVSAHRVCVSDLKLSNGLSLHAHYRPRKHRADRVWNETGITLKQGSHVAVPSGIIQRSSEHYTNPDAFDGFRFVKRAAGGAKDSRLVDLSPDYLVFGMGAHACPGRWMASALMKLAFAHTLNQYDILLPNSTSLPLTGSLSFEEFYVPNFGLKIALRQR</sequence>
<evidence type="ECO:0000256" key="8">
    <source>
        <dbReference type="ARBA" id="ARBA00023002"/>
    </source>
</evidence>
<comment type="caution">
    <text evidence="15">The sequence shown here is derived from an EMBL/GenBank/DDBJ whole genome shotgun (WGS) entry which is preliminary data.</text>
</comment>
<dbReference type="SUPFAM" id="SSF48264">
    <property type="entry name" value="Cytochrome P450"/>
    <property type="match status" value="2"/>
</dbReference>
<accession>A0A9W4K866</accession>
<dbReference type="InterPro" id="IPR036396">
    <property type="entry name" value="Cyt_P450_sf"/>
</dbReference>
<dbReference type="GO" id="GO:0004497">
    <property type="term" value="F:monooxygenase activity"/>
    <property type="evidence" value="ECO:0007669"/>
    <property type="project" value="UniProtKB-KW"/>
</dbReference>
<dbReference type="Proteomes" id="UP001154252">
    <property type="component" value="Unassembled WGS sequence"/>
</dbReference>
<dbReference type="Gene3D" id="1.10.630.10">
    <property type="entry name" value="Cytochrome P450"/>
    <property type="match status" value="1"/>
</dbReference>
<keyword evidence="8 13" id="KW-0560">Oxidoreductase</keyword>
<keyword evidence="5 14" id="KW-0812">Transmembrane</keyword>
<dbReference type="AlphaFoldDB" id="A0A9W4K866"/>
<keyword evidence="6 12" id="KW-0479">Metal-binding</keyword>
<dbReference type="CDD" id="cd11041">
    <property type="entry name" value="CYP503A1-like"/>
    <property type="match status" value="1"/>
</dbReference>
<dbReference type="GO" id="GO:0016705">
    <property type="term" value="F:oxidoreductase activity, acting on paired donors, with incorporation or reduction of molecular oxygen"/>
    <property type="evidence" value="ECO:0007669"/>
    <property type="project" value="InterPro"/>
</dbReference>
<evidence type="ECO:0000256" key="9">
    <source>
        <dbReference type="ARBA" id="ARBA00023004"/>
    </source>
</evidence>
<dbReference type="PRINTS" id="PR00463">
    <property type="entry name" value="EP450I"/>
</dbReference>
<comment type="subcellular location">
    <subcellularLocation>
        <location evidence="2">Membrane</location>
    </subcellularLocation>
</comment>
<evidence type="ECO:0000256" key="5">
    <source>
        <dbReference type="ARBA" id="ARBA00022692"/>
    </source>
</evidence>
<gene>
    <name evidence="15" type="ORF">PEGY_LOCUS1688</name>
</gene>
<feature type="binding site" description="axial binding residue" evidence="12">
    <location>
        <position position="522"/>
    </location>
    <ligand>
        <name>heme</name>
        <dbReference type="ChEBI" id="CHEBI:30413"/>
    </ligand>
    <ligandPart>
        <name>Fe</name>
        <dbReference type="ChEBI" id="CHEBI:18248"/>
    </ligandPart>
</feature>
<protein>
    <recommendedName>
        <fullName evidence="17">Cytochrome P450</fullName>
    </recommendedName>
</protein>
<proteinExistence type="inferred from homology"/>
<organism evidence="15 16">
    <name type="scientific">Penicillium egyptiacum</name>
    <dbReference type="NCBI Taxonomy" id="1303716"/>
    <lineage>
        <taxon>Eukaryota</taxon>
        <taxon>Fungi</taxon>
        <taxon>Dikarya</taxon>
        <taxon>Ascomycota</taxon>
        <taxon>Pezizomycotina</taxon>
        <taxon>Eurotiomycetes</taxon>
        <taxon>Eurotiomycetidae</taxon>
        <taxon>Eurotiales</taxon>
        <taxon>Aspergillaceae</taxon>
        <taxon>Penicillium</taxon>
    </lineage>
</organism>
<keyword evidence="11 14" id="KW-0472">Membrane</keyword>
<keyword evidence="4 12" id="KW-0349">Heme</keyword>
<dbReference type="PANTHER" id="PTHR46206:SF5">
    <property type="entry name" value="P450, PUTATIVE (EUROFUNG)-RELATED"/>
    <property type="match status" value="1"/>
</dbReference>
<evidence type="ECO:0000313" key="15">
    <source>
        <dbReference type="EMBL" id="CAG8888590.1"/>
    </source>
</evidence>
<evidence type="ECO:0000256" key="7">
    <source>
        <dbReference type="ARBA" id="ARBA00022989"/>
    </source>
</evidence>
<evidence type="ECO:0008006" key="17">
    <source>
        <dbReference type="Google" id="ProtNLM"/>
    </source>
</evidence>
<dbReference type="GO" id="GO:0005506">
    <property type="term" value="F:iron ion binding"/>
    <property type="evidence" value="ECO:0007669"/>
    <property type="project" value="InterPro"/>
</dbReference>
<evidence type="ECO:0000313" key="16">
    <source>
        <dbReference type="Proteomes" id="UP001154252"/>
    </source>
</evidence>
<evidence type="ECO:0000256" key="3">
    <source>
        <dbReference type="ARBA" id="ARBA00010617"/>
    </source>
</evidence>
<dbReference type="EMBL" id="CAJVRC010000839">
    <property type="protein sequence ID" value="CAG8888590.1"/>
    <property type="molecule type" value="Genomic_DNA"/>
</dbReference>
<feature type="transmembrane region" description="Helical" evidence="14">
    <location>
        <begin position="15"/>
        <end position="45"/>
    </location>
</feature>
<dbReference type="InterPro" id="IPR001128">
    <property type="entry name" value="Cyt_P450"/>
</dbReference>
<keyword evidence="7 14" id="KW-1133">Transmembrane helix</keyword>
<evidence type="ECO:0000256" key="13">
    <source>
        <dbReference type="RuleBase" id="RU000461"/>
    </source>
</evidence>
<dbReference type="GO" id="GO:0043386">
    <property type="term" value="P:mycotoxin biosynthetic process"/>
    <property type="evidence" value="ECO:0007669"/>
    <property type="project" value="UniProtKB-ARBA"/>
</dbReference>
<name>A0A9W4K866_9EURO</name>